<dbReference type="PANTHER" id="PTHR43563:SF14">
    <property type="entry name" value="AMINE OXIDASE"/>
    <property type="match status" value="1"/>
</dbReference>
<evidence type="ECO:0000259" key="5">
    <source>
        <dbReference type="Pfam" id="PF01593"/>
    </source>
</evidence>
<dbReference type="PANTHER" id="PTHR43563">
    <property type="entry name" value="AMINE OXIDASE"/>
    <property type="match status" value="1"/>
</dbReference>
<dbReference type="GO" id="GO:0005741">
    <property type="term" value="C:mitochondrial outer membrane"/>
    <property type="evidence" value="ECO:0007669"/>
    <property type="project" value="UniProtKB-SubCell"/>
</dbReference>
<dbReference type="SUPFAM" id="SSF54373">
    <property type="entry name" value="FAD-linked reductases, C-terminal domain"/>
    <property type="match status" value="1"/>
</dbReference>
<proteinExistence type="inferred from homology"/>
<dbReference type="GO" id="GO:0097621">
    <property type="term" value="F:monoamine oxidase activity"/>
    <property type="evidence" value="ECO:0007669"/>
    <property type="project" value="UniProtKB-EC"/>
</dbReference>
<sequence>MLYHLAACKSAGSISELMSDAEGGARALRIDGGTQQIAKRLAEEIGTDRIRLHRAVNRIEVDEANGITRVHFFSTDGSDDKGAYVCSQVVTAIPPNQCARIDFSPTLPHLKRLAFEASIPGNLIMFVITYETAFWREEGWSGEIISSGRTTKRGEVLPIICTYDYCNSSGSPALVGFISEEYAGK</sequence>
<evidence type="ECO:0000256" key="2">
    <source>
        <dbReference type="ARBA" id="ARBA00005995"/>
    </source>
</evidence>
<accession>A0A0C2D0M1</accession>
<evidence type="ECO:0000313" key="6">
    <source>
        <dbReference type="EMBL" id="KIH62863.1"/>
    </source>
</evidence>
<comment type="catalytic activity">
    <reaction evidence="4">
        <text>a secondary aliphatic amine + O2 + H2O = a primary amine + an aldehyde + H2O2</text>
        <dbReference type="Rhea" id="RHEA:26414"/>
        <dbReference type="ChEBI" id="CHEBI:15377"/>
        <dbReference type="ChEBI" id="CHEBI:15379"/>
        <dbReference type="ChEBI" id="CHEBI:16240"/>
        <dbReference type="ChEBI" id="CHEBI:17478"/>
        <dbReference type="ChEBI" id="CHEBI:58855"/>
        <dbReference type="ChEBI" id="CHEBI:65296"/>
        <dbReference type="EC" id="1.4.3.4"/>
    </reaction>
</comment>
<name>A0A0C2D0M1_9BILA</name>
<gene>
    <name evidence="6" type="ORF">ANCDUO_06847</name>
</gene>
<reference evidence="6 7" key="1">
    <citation type="submission" date="2013-12" db="EMBL/GenBank/DDBJ databases">
        <title>Draft genome of the parsitic nematode Ancylostoma duodenale.</title>
        <authorList>
            <person name="Mitreva M."/>
        </authorList>
    </citation>
    <scope>NUCLEOTIDE SEQUENCE [LARGE SCALE GENOMIC DNA]</scope>
    <source>
        <strain evidence="6 7">Zhejiang</strain>
    </source>
</reference>
<organism evidence="6 7">
    <name type="scientific">Ancylostoma duodenale</name>
    <dbReference type="NCBI Taxonomy" id="51022"/>
    <lineage>
        <taxon>Eukaryota</taxon>
        <taxon>Metazoa</taxon>
        <taxon>Ecdysozoa</taxon>
        <taxon>Nematoda</taxon>
        <taxon>Chromadorea</taxon>
        <taxon>Rhabditida</taxon>
        <taxon>Rhabditina</taxon>
        <taxon>Rhabditomorpha</taxon>
        <taxon>Strongyloidea</taxon>
        <taxon>Ancylostomatidae</taxon>
        <taxon>Ancylostomatinae</taxon>
        <taxon>Ancylostoma</taxon>
    </lineage>
</organism>
<keyword evidence="7" id="KW-1185">Reference proteome</keyword>
<comment type="subcellular location">
    <subcellularLocation>
        <location evidence="1">Mitochondrion outer membrane</location>
        <topology evidence="1">Single-pass type IV membrane protein</topology>
        <orientation evidence="1">Cytoplasmic side</orientation>
    </subcellularLocation>
</comment>
<comment type="similarity">
    <text evidence="2">Belongs to the flavin monoamine oxidase family.</text>
</comment>
<evidence type="ECO:0000256" key="4">
    <source>
        <dbReference type="ARBA" id="ARBA00048448"/>
    </source>
</evidence>
<dbReference type="OrthoDB" id="5861347at2759"/>
<evidence type="ECO:0000256" key="1">
    <source>
        <dbReference type="ARBA" id="ARBA00004362"/>
    </source>
</evidence>
<dbReference type="InterPro" id="IPR050703">
    <property type="entry name" value="Flavin_MAO"/>
</dbReference>
<dbReference type="SUPFAM" id="SSF51905">
    <property type="entry name" value="FAD/NAD(P)-binding domain"/>
    <property type="match status" value="1"/>
</dbReference>
<feature type="domain" description="Amine oxidase" evidence="5">
    <location>
        <begin position="14"/>
        <end position="182"/>
    </location>
</feature>
<dbReference type="EC" id="1.4.3.4" evidence="3"/>
<dbReference type="EMBL" id="KN729025">
    <property type="protein sequence ID" value="KIH62863.1"/>
    <property type="molecule type" value="Genomic_DNA"/>
</dbReference>
<dbReference type="Pfam" id="PF01593">
    <property type="entry name" value="Amino_oxidase"/>
    <property type="match status" value="1"/>
</dbReference>
<evidence type="ECO:0000256" key="3">
    <source>
        <dbReference type="ARBA" id="ARBA00012804"/>
    </source>
</evidence>
<dbReference type="Proteomes" id="UP000054047">
    <property type="component" value="Unassembled WGS sequence"/>
</dbReference>
<dbReference type="AlphaFoldDB" id="A0A0C2D0M1"/>
<dbReference type="Gene3D" id="3.50.50.60">
    <property type="entry name" value="FAD/NAD(P)-binding domain"/>
    <property type="match status" value="1"/>
</dbReference>
<dbReference type="InterPro" id="IPR002937">
    <property type="entry name" value="Amino_oxidase"/>
</dbReference>
<protein>
    <recommendedName>
        <fullName evidence="3">monoamine oxidase</fullName>
        <ecNumber evidence="3">1.4.3.4</ecNumber>
    </recommendedName>
</protein>
<evidence type="ECO:0000313" key="7">
    <source>
        <dbReference type="Proteomes" id="UP000054047"/>
    </source>
</evidence>
<dbReference type="InterPro" id="IPR036188">
    <property type="entry name" value="FAD/NAD-bd_sf"/>
</dbReference>